<dbReference type="EMBL" id="KZ819292">
    <property type="protein sequence ID" value="PWN98304.1"/>
    <property type="molecule type" value="Genomic_DNA"/>
</dbReference>
<evidence type="ECO:0000256" key="1">
    <source>
        <dbReference type="SAM" id="MobiDB-lite"/>
    </source>
</evidence>
<evidence type="ECO:0000313" key="2">
    <source>
        <dbReference type="EMBL" id="PWN98304.1"/>
    </source>
</evidence>
<feature type="compositionally biased region" description="Low complexity" evidence="1">
    <location>
        <begin position="274"/>
        <end position="286"/>
    </location>
</feature>
<dbReference type="AlphaFoldDB" id="A0A316ZBA4"/>
<protein>
    <recommendedName>
        <fullName evidence="4">F-box domain-containing protein</fullName>
    </recommendedName>
</protein>
<evidence type="ECO:0008006" key="4">
    <source>
        <dbReference type="Google" id="ProtNLM"/>
    </source>
</evidence>
<keyword evidence="3" id="KW-1185">Reference proteome</keyword>
<dbReference type="GeneID" id="37271682"/>
<proteinExistence type="predicted"/>
<dbReference type="Proteomes" id="UP000245946">
    <property type="component" value="Unassembled WGS sequence"/>
</dbReference>
<dbReference type="OrthoDB" id="3344476at2759"/>
<feature type="region of interest" description="Disordered" evidence="1">
    <location>
        <begin position="255"/>
        <end position="308"/>
    </location>
</feature>
<reference evidence="2 3" key="1">
    <citation type="journal article" date="2018" name="Mol. Biol. Evol.">
        <title>Broad Genomic Sampling Reveals a Smut Pathogenic Ancestry of the Fungal Clade Ustilaginomycotina.</title>
        <authorList>
            <person name="Kijpornyongpan T."/>
            <person name="Mondo S.J."/>
            <person name="Barry K."/>
            <person name="Sandor L."/>
            <person name="Lee J."/>
            <person name="Lipzen A."/>
            <person name="Pangilinan J."/>
            <person name="LaButti K."/>
            <person name="Hainaut M."/>
            <person name="Henrissat B."/>
            <person name="Grigoriev I.V."/>
            <person name="Spatafora J.W."/>
            <person name="Aime M.C."/>
        </authorList>
    </citation>
    <scope>NUCLEOTIDE SEQUENCE [LARGE SCALE GENOMIC DNA]</scope>
    <source>
        <strain evidence="2 3">MCA 4186</strain>
    </source>
</reference>
<evidence type="ECO:0000313" key="3">
    <source>
        <dbReference type="Proteomes" id="UP000245946"/>
    </source>
</evidence>
<gene>
    <name evidence="2" type="ORF">FA09DRAFT_338716</name>
</gene>
<name>A0A316ZBA4_9BASI</name>
<accession>A0A316ZBA4</accession>
<dbReference type="RefSeq" id="XP_025598583.1">
    <property type="nucleotide sequence ID" value="XM_025744138.1"/>
</dbReference>
<sequence length="406" mass="44467">MASSVASTSSASSLVLPPRVLPELRAVPPNLPFDVLAHIFDFLLLASSTPLTCLLISRDLTRALRPRAHQNVVLSSLRGLDAFAELLERDPAVARRVRAIWIAPLSVASDLVPALSPAAAGRSPAAIRAHTRVRSILRSCRKLRHLALDGGFVSQEAARAFGTACKPETLFAINPQSYVGGFSAPMFARCRRLHMCDGSLTHEEIDEIRAMPDLRDFMWTCPRDHTYVERDVDLFMRILAPSASDLYSSLQALSIESSGSTPPPERSRKAVKLRSLSMRSPDSRSSAVGTAFLRVTRPPPTPGSQAAPMYVDSSAAHARAVHPSGVLLRSQPLPDESLVEEWDALRDALRDPLCGSAWGWSRPATPDQGEADPSMAYRRCFAEWHQQLTDGKLEDDEEVKPQHADM</sequence>
<organism evidence="2 3">
    <name type="scientific">Tilletiopsis washingtonensis</name>
    <dbReference type="NCBI Taxonomy" id="58919"/>
    <lineage>
        <taxon>Eukaryota</taxon>
        <taxon>Fungi</taxon>
        <taxon>Dikarya</taxon>
        <taxon>Basidiomycota</taxon>
        <taxon>Ustilaginomycotina</taxon>
        <taxon>Exobasidiomycetes</taxon>
        <taxon>Entylomatales</taxon>
        <taxon>Entylomatales incertae sedis</taxon>
        <taxon>Tilletiopsis</taxon>
    </lineage>
</organism>